<organism evidence="1">
    <name type="scientific">mine drainage metagenome</name>
    <dbReference type="NCBI Taxonomy" id="410659"/>
    <lineage>
        <taxon>unclassified sequences</taxon>
        <taxon>metagenomes</taxon>
        <taxon>ecological metagenomes</taxon>
    </lineage>
</organism>
<sequence>MHVGPQIQAGRFQVDRALAVHHEVGMAGGGAVGNHRDRQIGGVARPMPDFHVQHRGQPAQALRADAQGVDFLVQLDAQLLVLVARAAGEQGAHVDVVHQGLLGQQHGLLGRAADADAQHAWGTPAGAHGRHGLQHPVHQVVGRVEHGELGLGLRAAALGGHRDVEPVAGNQFHVQHAGGVVARVLALEQRVGENGGAQLVVVVEVALAHALVHGVLQGPGQALEAHIHADLQKHIDDAGVLADGPSAFGAHAAVGEDLRNRVLGGGALFARVGLGEVGDVVGRVVVADELQRRGDAFHQVGLAYHGHGHGAVSGRFLGWFWSAPNLRADHPDPPARVCSRYRAPGPTGSRGWCGSSDGRCRRWPAPTTGR</sequence>
<gene>
    <name evidence="1" type="ORF">GALL_404420</name>
</gene>
<comment type="caution">
    <text evidence="1">The sequence shown here is derived from an EMBL/GenBank/DDBJ whole genome shotgun (WGS) entry which is preliminary data.</text>
</comment>
<reference evidence="1" key="1">
    <citation type="submission" date="2016-10" db="EMBL/GenBank/DDBJ databases">
        <title>Sequence of Gallionella enrichment culture.</title>
        <authorList>
            <person name="Poehlein A."/>
            <person name="Muehling M."/>
            <person name="Daniel R."/>
        </authorList>
    </citation>
    <scope>NUCLEOTIDE SEQUENCE</scope>
</reference>
<accession>A0A1J5QK24</accession>
<proteinExistence type="predicted"/>
<dbReference type="AlphaFoldDB" id="A0A1J5QK24"/>
<name>A0A1J5QK24_9ZZZZ</name>
<dbReference type="EMBL" id="MLJW01001519">
    <property type="protein sequence ID" value="OIQ77859.1"/>
    <property type="molecule type" value="Genomic_DNA"/>
</dbReference>
<evidence type="ECO:0000313" key="1">
    <source>
        <dbReference type="EMBL" id="OIQ77859.1"/>
    </source>
</evidence>
<protein>
    <submittedName>
        <fullName evidence="1">Uncharacterized protein</fullName>
    </submittedName>
</protein>